<keyword evidence="1" id="KW-0732">Signal</keyword>
<proteinExistence type="predicted"/>
<feature type="chain" id="PRO_5042085105" evidence="1">
    <location>
        <begin position="24"/>
        <end position="378"/>
    </location>
</feature>
<feature type="signal peptide" evidence="1">
    <location>
        <begin position="1"/>
        <end position="23"/>
    </location>
</feature>
<keyword evidence="3" id="KW-1185">Reference proteome</keyword>
<evidence type="ECO:0000313" key="2">
    <source>
        <dbReference type="EMBL" id="GFR51472.1"/>
    </source>
</evidence>
<reference evidence="2 3" key="1">
    <citation type="journal article" date="2021" name="Sci. Rep.">
        <title>Genome sequencing of the multicellular alga Astrephomene provides insights into convergent evolution of germ-soma differentiation.</title>
        <authorList>
            <person name="Yamashita S."/>
            <person name="Yamamoto K."/>
            <person name="Matsuzaki R."/>
            <person name="Suzuki S."/>
            <person name="Yamaguchi H."/>
            <person name="Hirooka S."/>
            <person name="Minakuchi Y."/>
            <person name="Miyagishima S."/>
            <person name="Kawachi M."/>
            <person name="Toyoda A."/>
            <person name="Nozaki H."/>
        </authorList>
    </citation>
    <scope>NUCLEOTIDE SEQUENCE [LARGE SCALE GENOMIC DNA]</scope>
    <source>
        <strain evidence="2 3">NIES-4017</strain>
    </source>
</reference>
<organism evidence="2 3">
    <name type="scientific">Astrephomene gubernaculifera</name>
    <dbReference type="NCBI Taxonomy" id="47775"/>
    <lineage>
        <taxon>Eukaryota</taxon>
        <taxon>Viridiplantae</taxon>
        <taxon>Chlorophyta</taxon>
        <taxon>core chlorophytes</taxon>
        <taxon>Chlorophyceae</taxon>
        <taxon>CS clade</taxon>
        <taxon>Chlamydomonadales</taxon>
        <taxon>Astrephomenaceae</taxon>
        <taxon>Astrephomene</taxon>
    </lineage>
</organism>
<comment type="caution">
    <text evidence="2">The sequence shown here is derived from an EMBL/GenBank/DDBJ whole genome shotgun (WGS) entry which is preliminary data.</text>
</comment>
<evidence type="ECO:0000313" key="3">
    <source>
        <dbReference type="Proteomes" id="UP001054857"/>
    </source>
</evidence>
<dbReference type="EMBL" id="BMAR01000050">
    <property type="protein sequence ID" value="GFR51472.1"/>
    <property type="molecule type" value="Genomic_DNA"/>
</dbReference>
<evidence type="ECO:0000256" key="1">
    <source>
        <dbReference type="SAM" id="SignalP"/>
    </source>
</evidence>
<accession>A0AAD3HSQ4</accession>
<sequence>MHLAQLLWPRRLLIIALLVVARAGAMDSHWALTRSSGSLRRGRGDIHKHVSMRTRCSVLERQYVPSPLEKIWVDSAAKWKTEGNGDVHNITPYCRLLGETAPAIQRMLALIASLMKTNTSLSREPDADAVLSYFTTKVKCGTHEVVRKEHIESLVGALRHPFSIKCPDKFTSRLPPASSIFDLSYALLAGGADQRRPMGHNKYYLDAGAGIGYKANANQHWTIENYAARGIQLDRALYWEAAPATGDIALADVPPHLFPAFAYYNMRVPRDMSDHRNILNVVTRLAKPWDFVSVKLDIDAPEVEDEWLRAILGDGPTGRQRSKYAELIDELFWEHHFDFKPLRDCCWKNTIDRKSQLADSMRLFQQLRQLGIRAHYWP</sequence>
<gene>
    <name evidence="2" type="ORF">Agub_g13881</name>
</gene>
<dbReference type="AlphaFoldDB" id="A0AAD3HSQ4"/>
<dbReference type="Proteomes" id="UP001054857">
    <property type="component" value="Unassembled WGS sequence"/>
</dbReference>
<protein>
    <submittedName>
        <fullName evidence="2">Uncharacterized protein</fullName>
    </submittedName>
</protein>
<name>A0AAD3HSQ4_9CHLO</name>